<dbReference type="EMBL" id="BLXX01000001">
    <property type="protein sequence ID" value="GFO57803.1"/>
    <property type="molecule type" value="Genomic_DNA"/>
</dbReference>
<keyword evidence="2" id="KW-1185">Reference proteome</keyword>
<reference evidence="2" key="1">
    <citation type="submission" date="2020-06" db="EMBL/GenBank/DDBJ databases">
        <title>Draft genomic sequence of Geomonas sp. Red330.</title>
        <authorList>
            <person name="Itoh H."/>
            <person name="Zhenxing X."/>
            <person name="Ushijima N."/>
            <person name="Masuda Y."/>
            <person name="Shiratori Y."/>
            <person name="Senoo K."/>
        </authorList>
    </citation>
    <scope>NUCLEOTIDE SEQUENCE [LARGE SCALE GENOMIC DNA]</scope>
    <source>
        <strain evidence="2">Red330</strain>
    </source>
</reference>
<evidence type="ECO:0000313" key="2">
    <source>
        <dbReference type="Proteomes" id="UP000556026"/>
    </source>
</evidence>
<gene>
    <name evidence="1" type="ORF">GMST_01280</name>
</gene>
<evidence type="ECO:0000313" key="1">
    <source>
        <dbReference type="EMBL" id="GFO57803.1"/>
    </source>
</evidence>
<dbReference type="Proteomes" id="UP000556026">
    <property type="component" value="Unassembled WGS sequence"/>
</dbReference>
<dbReference type="RefSeq" id="WP_183352669.1">
    <property type="nucleotide sequence ID" value="NZ_BLXX01000001.1"/>
</dbReference>
<proteinExistence type="predicted"/>
<accession>A0A6V8MDC5</accession>
<protein>
    <submittedName>
        <fullName evidence="1">Uncharacterized protein</fullName>
    </submittedName>
</protein>
<dbReference type="AlphaFoldDB" id="A0A6V8MDC5"/>
<organism evidence="1 2">
    <name type="scientific">Geomonas silvestris</name>
    <dbReference type="NCBI Taxonomy" id="2740184"/>
    <lineage>
        <taxon>Bacteria</taxon>
        <taxon>Pseudomonadati</taxon>
        <taxon>Thermodesulfobacteriota</taxon>
        <taxon>Desulfuromonadia</taxon>
        <taxon>Geobacterales</taxon>
        <taxon>Geobacteraceae</taxon>
        <taxon>Geomonas</taxon>
    </lineage>
</organism>
<comment type="caution">
    <text evidence="1">The sequence shown here is derived from an EMBL/GenBank/DDBJ whole genome shotgun (WGS) entry which is preliminary data.</text>
</comment>
<name>A0A6V8MDC5_9BACT</name>
<sequence>MSDHFSKEESAIIEIQLRAVNLRVAKFKAEKEFLDARGTEVTPEQMAVIEKKRKEILYQLEVEGAEIERDFIEKYRSKVAGMVIRYPWGGPGGLTVEGTSGCPFCTQCVTSCTECVTSCTACVGCSNNVF</sequence>